<dbReference type="OrthoDB" id="1466969at2"/>
<dbReference type="eggNOG" id="ENOG502Z7I5">
    <property type="taxonomic scope" value="Bacteria"/>
</dbReference>
<evidence type="ECO:0000313" key="3">
    <source>
        <dbReference type="Proteomes" id="UP000011058"/>
    </source>
</evidence>
<feature type="compositionally biased region" description="Low complexity" evidence="1">
    <location>
        <begin position="238"/>
        <end position="252"/>
    </location>
</feature>
<proteinExistence type="predicted"/>
<evidence type="ECO:0000313" key="2">
    <source>
        <dbReference type="EMBL" id="CCG99052.1"/>
    </source>
</evidence>
<dbReference type="Proteomes" id="UP000011058">
    <property type="component" value="Chromosome"/>
</dbReference>
<organism evidence="2 3">
    <name type="scientific">Fibrella aestuarina BUZ 2</name>
    <dbReference type="NCBI Taxonomy" id="1166018"/>
    <lineage>
        <taxon>Bacteria</taxon>
        <taxon>Pseudomonadati</taxon>
        <taxon>Bacteroidota</taxon>
        <taxon>Cytophagia</taxon>
        <taxon>Cytophagales</taxon>
        <taxon>Spirosomataceae</taxon>
        <taxon>Fibrella</taxon>
    </lineage>
</organism>
<dbReference type="Pfam" id="PF14123">
    <property type="entry name" value="DUF4290"/>
    <property type="match status" value="1"/>
</dbReference>
<accession>I0K4J9</accession>
<dbReference type="HOGENOM" id="CLU_085065_1_0_10"/>
<name>I0K4J9_9BACT</name>
<protein>
    <recommendedName>
        <fullName evidence="4">DUF4290 domain-containing protein</fullName>
    </recommendedName>
</protein>
<dbReference type="RefSeq" id="WP_015330152.1">
    <property type="nucleotide sequence ID" value="NC_020054.1"/>
</dbReference>
<feature type="compositionally biased region" description="Polar residues" evidence="1">
    <location>
        <begin position="201"/>
        <end position="216"/>
    </location>
</feature>
<dbReference type="KEGG" id="fae:FAES_1042"/>
<dbReference type="EMBL" id="HE796683">
    <property type="protein sequence ID" value="CCG99052.1"/>
    <property type="molecule type" value="Genomic_DNA"/>
</dbReference>
<dbReference type="STRING" id="1166018.FAES_1042"/>
<reference evidence="2 3" key="1">
    <citation type="journal article" date="2012" name="J. Bacteriol.">
        <title>Genome Sequence of Fibrella aestuarina BUZ 2T, a Filamentous Marine Bacterium.</title>
        <authorList>
            <person name="Filippini M."/>
            <person name="Qi W."/>
            <person name="Blom J."/>
            <person name="Goesmann A."/>
            <person name="Smits T.H."/>
            <person name="Bagheri H.C."/>
        </authorList>
    </citation>
    <scope>NUCLEOTIDE SEQUENCE [LARGE SCALE GENOMIC DNA]</scope>
    <source>
        <strain evidence="3">BUZ 2T</strain>
    </source>
</reference>
<keyword evidence="3" id="KW-1185">Reference proteome</keyword>
<evidence type="ECO:0008006" key="4">
    <source>
        <dbReference type="Google" id="ProtNLM"/>
    </source>
</evidence>
<feature type="region of interest" description="Disordered" evidence="1">
    <location>
        <begin position="179"/>
        <end position="258"/>
    </location>
</feature>
<dbReference type="AlphaFoldDB" id="I0K4J9"/>
<gene>
    <name evidence="2" type="ORF">FAES_1042</name>
</gene>
<sequence>MTASLNSENIHLKEYGSSIQKMVNYLLTIDDREKRTRQAYVLIELMRQLHPAMKDGQDYSNKLWDDLYLMSGFQLDVDSPFPPPAPDALGQKPKKVDYKYRNLKYKHFGQNVNLLVQRAIDTDDAEERRGFVSYLVRLMKNFYTTWNKENVEDETIYQSLLDISRGMLAPDISLIRSEGLIESNPREGEDEQPQRLGRNGRQPNNNFPTKQNQGRNRNAGGHRNFRGNNTSGGGSGNGNSNRNNFRGNTNNNNRRRGR</sequence>
<evidence type="ECO:0000256" key="1">
    <source>
        <dbReference type="SAM" id="MobiDB-lite"/>
    </source>
</evidence>
<dbReference type="InterPro" id="IPR025632">
    <property type="entry name" value="DUF4290"/>
</dbReference>
<dbReference type="PATRIC" id="fig|1166018.3.peg.2760"/>